<dbReference type="InterPro" id="IPR036197">
    <property type="entry name" value="NarG-like_sf"/>
</dbReference>
<dbReference type="SUPFAM" id="SSF46548">
    <property type="entry name" value="alpha-helical ferredoxin"/>
    <property type="match status" value="1"/>
</dbReference>
<dbReference type="AlphaFoldDB" id="X1U9P4"/>
<dbReference type="PROSITE" id="PS00198">
    <property type="entry name" value="4FE4S_FER_1"/>
    <property type="match status" value="2"/>
</dbReference>
<dbReference type="PANTHER" id="PTHR43255">
    <property type="entry name" value="IRON-SULFUR-BINDING OXIDOREDUCTASE FADF-RELATED-RELATED"/>
    <property type="match status" value="1"/>
</dbReference>
<gene>
    <name evidence="2" type="ORF">S12H4_42425</name>
</gene>
<dbReference type="InterPro" id="IPR051460">
    <property type="entry name" value="HdrC_iron-sulfur_subunit"/>
</dbReference>
<dbReference type="InterPro" id="IPR017896">
    <property type="entry name" value="4Fe4S_Fe-S-bd"/>
</dbReference>
<evidence type="ECO:0000259" key="1">
    <source>
        <dbReference type="PROSITE" id="PS51379"/>
    </source>
</evidence>
<protein>
    <recommendedName>
        <fullName evidence="1">4Fe-4S ferredoxin-type domain-containing protein</fullName>
    </recommendedName>
</protein>
<dbReference type="Gene3D" id="1.10.1060.10">
    <property type="entry name" value="Alpha-helical ferredoxin"/>
    <property type="match status" value="1"/>
</dbReference>
<dbReference type="EMBL" id="BARW01025959">
    <property type="protein sequence ID" value="GAJ14209.1"/>
    <property type="molecule type" value="Genomic_DNA"/>
</dbReference>
<name>X1U9P4_9ZZZZ</name>
<dbReference type="Pfam" id="PF13183">
    <property type="entry name" value="Fer4_8"/>
    <property type="match status" value="1"/>
</dbReference>
<dbReference type="SUPFAM" id="SSF103501">
    <property type="entry name" value="Respiratory nitrate reductase 1 gamma chain"/>
    <property type="match status" value="1"/>
</dbReference>
<dbReference type="Gene3D" id="1.20.950.20">
    <property type="entry name" value="Transmembrane di-heme cytochromes, Chain C"/>
    <property type="match status" value="1"/>
</dbReference>
<dbReference type="PANTHER" id="PTHR43255:SF2">
    <property type="entry name" value="HETERODISULFIDE REDUCTASE RELATED PROTEIN"/>
    <property type="match status" value="1"/>
</dbReference>
<dbReference type="GO" id="GO:0005886">
    <property type="term" value="C:plasma membrane"/>
    <property type="evidence" value="ECO:0007669"/>
    <property type="project" value="TreeGrafter"/>
</dbReference>
<reference evidence="2" key="1">
    <citation type="journal article" date="2014" name="Front. Microbiol.">
        <title>High frequency of phylogenetically diverse reductive dehalogenase-homologous genes in deep subseafloor sedimentary metagenomes.</title>
        <authorList>
            <person name="Kawai M."/>
            <person name="Futagami T."/>
            <person name="Toyoda A."/>
            <person name="Takaki Y."/>
            <person name="Nishi S."/>
            <person name="Hori S."/>
            <person name="Arai W."/>
            <person name="Tsubouchi T."/>
            <person name="Morono Y."/>
            <person name="Uchiyama I."/>
            <person name="Ito T."/>
            <person name="Fujiyama A."/>
            <person name="Inagaki F."/>
            <person name="Takami H."/>
        </authorList>
    </citation>
    <scope>NUCLEOTIDE SEQUENCE</scope>
    <source>
        <strain evidence="2">Expedition CK06-06</strain>
    </source>
</reference>
<dbReference type="InterPro" id="IPR017900">
    <property type="entry name" value="4Fe4S_Fe_S_CS"/>
</dbReference>
<feature type="domain" description="4Fe-4S ferredoxin-type" evidence="1">
    <location>
        <begin position="155"/>
        <end position="184"/>
    </location>
</feature>
<accession>X1U9P4</accession>
<comment type="caution">
    <text evidence="2">The sequence shown here is derived from an EMBL/GenBank/DDBJ whole genome shotgun (WGS) entry which is preliminary data.</text>
</comment>
<feature type="non-terminal residue" evidence="2">
    <location>
        <position position="1"/>
    </location>
</feature>
<dbReference type="PROSITE" id="PS51379">
    <property type="entry name" value="4FE4S_FER_2"/>
    <property type="match status" value="1"/>
</dbReference>
<dbReference type="GO" id="GO:0051536">
    <property type="term" value="F:iron-sulfur cluster binding"/>
    <property type="evidence" value="ECO:0007669"/>
    <property type="project" value="InterPro"/>
</dbReference>
<organism evidence="2">
    <name type="scientific">marine sediment metagenome</name>
    <dbReference type="NCBI Taxonomy" id="412755"/>
    <lineage>
        <taxon>unclassified sequences</taxon>
        <taxon>metagenomes</taxon>
        <taxon>ecological metagenomes</taxon>
    </lineage>
</organism>
<feature type="non-terminal residue" evidence="2">
    <location>
        <position position="259"/>
    </location>
</feature>
<evidence type="ECO:0000313" key="2">
    <source>
        <dbReference type="EMBL" id="GAJ14209.1"/>
    </source>
</evidence>
<dbReference type="InterPro" id="IPR009051">
    <property type="entry name" value="Helical_ferredxn"/>
</dbReference>
<sequence>VSGIFLEGVKIVSYTSYQSMVEDYAGSDDAHELRSLESYWVKEFGVVSPNLKGPFEANMLAQGKEFHEMSCAACHSRPQWAFMSYGVSKTIMPIAVGLDRADLPTFLWYIHFLACFIGLAYLPFSKMFHIFASPLSLLANAVMDRGKSDPANIATRQVMELDACTNCQVCADVCPAVSASKDSELSVVYRMKGLEQILKGRIGLFRKLFGEKGPTEEERKQFSNTVFRCTLCAGCQEVCPVGIRLKELWLSLRQDLVHS</sequence>
<proteinExistence type="predicted"/>